<proteinExistence type="predicted"/>
<dbReference type="AlphaFoldDB" id="A0A380LMQ2"/>
<keyword evidence="7" id="KW-0326">Glycosidase</keyword>
<keyword evidence="4 7" id="KW-0378">Hydrolase</keyword>
<dbReference type="Proteomes" id="UP000255523">
    <property type="component" value="Unassembled WGS sequence"/>
</dbReference>
<keyword evidence="5" id="KW-0486">Methionine biosynthesis</keyword>
<protein>
    <recommendedName>
        <fullName evidence="2">adenosylhomocysteine nucleosidase</fullName>
        <ecNumber evidence="2">3.2.2.9</ecNumber>
    </recommendedName>
</protein>
<evidence type="ECO:0000256" key="3">
    <source>
        <dbReference type="ARBA" id="ARBA00022605"/>
    </source>
</evidence>
<dbReference type="InterPro" id="IPR010049">
    <property type="entry name" value="MTA_SAH_Nsdase"/>
</dbReference>
<accession>A0A380LMQ2</accession>
<reference evidence="7 8" key="1">
    <citation type="submission" date="2018-06" db="EMBL/GenBank/DDBJ databases">
        <authorList>
            <consortium name="Pathogen Informatics"/>
            <person name="Doyle S."/>
        </authorList>
    </citation>
    <scope>NUCLEOTIDE SEQUENCE [LARGE SCALE GENOMIC DNA]</scope>
    <source>
        <strain evidence="7 8">NCTC11087</strain>
    </source>
</reference>
<dbReference type="NCBIfam" id="NF004079">
    <property type="entry name" value="PRK05584.1"/>
    <property type="match status" value="1"/>
</dbReference>
<dbReference type="GO" id="GO:0019509">
    <property type="term" value="P:L-methionine salvage from methylthioadenosine"/>
    <property type="evidence" value="ECO:0007669"/>
    <property type="project" value="UniProtKB-UniPathway"/>
</dbReference>
<evidence type="ECO:0000313" key="8">
    <source>
        <dbReference type="Proteomes" id="UP000255523"/>
    </source>
</evidence>
<dbReference type="EC" id="3.2.2.9" evidence="2"/>
<keyword evidence="3" id="KW-0028">Amino-acid biosynthesis</keyword>
<organism evidence="7 8">
    <name type="scientific">Faecalicoccus pleomorphus</name>
    <dbReference type="NCBI Taxonomy" id="1323"/>
    <lineage>
        <taxon>Bacteria</taxon>
        <taxon>Bacillati</taxon>
        <taxon>Bacillota</taxon>
        <taxon>Erysipelotrichia</taxon>
        <taxon>Erysipelotrichales</taxon>
        <taxon>Erysipelotrichaceae</taxon>
        <taxon>Faecalicoccus</taxon>
    </lineage>
</organism>
<dbReference type="GO" id="GO:0005829">
    <property type="term" value="C:cytosol"/>
    <property type="evidence" value="ECO:0007669"/>
    <property type="project" value="TreeGrafter"/>
</dbReference>
<dbReference type="GO" id="GO:0008930">
    <property type="term" value="F:methylthioadenosine nucleosidase activity"/>
    <property type="evidence" value="ECO:0007669"/>
    <property type="project" value="InterPro"/>
</dbReference>
<evidence type="ECO:0000259" key="6">
    <source>
        <dbReference type="Pfam" id="PF01048"/>
    </source>
</evidence>
<dbReference type="GeneID" id="77463013"/>
<evidence type="ECO:0000256" key="2">
    <source>
        <dbReference type="ARBA" id="ARBA00011974"/>
    </source>
</evidence>
<dbReference type="PANTHER" id="PTHR46832:SF1">
    <property type="entry name" value="5'-METHYLTHIOADENOSINE_S-ADENOSYLHOMOCYSTEINE NUCLEOSIDASE"/>
    <property type="match status" value="1"/>
</dbReference>
<evidence type="ECO:0000256" key="4">
    <source>
        <dbReference type="ARBA" id="ARBA00022801"/>
    </source>
</evidence>
<evidence type="ECO:0000313" key="7">
    <source>
        <dbReference type="EMBL" id="SUO05148.1"/>
    </source>
</evidence>
<dbReference type="GO" id="GO:0019284">
    <property type="term" value="P:L-methionine salvage from S-adenosylmethionine"/>
    <property type="evidence" value="ECO:0007669"/>
    <property type="project" value="TreeGrafter"/>
</dbReference>
<dbReference type="Gene3D" id="3.40.50.1580">
    <property type="entry name" value="Nucleoside phosphorylase domain"/>
    <property type="match status" value="1"/>
</dbReference>
<sequence length="225" mass="24457">MIGIVAAMDVEVQAIMELCEITQEKTIGNVAFHYGKLASKDVVICKSGVGKVGAAMVTTILCLHHSLDALINIGTAGGLKEQQKVLDIVISKDVLQADFDTSALDGPEGLGLRFHADDHLLVKAQEAAKENNICYHIGTIASQDLFMSRKEDFDKLMSNFPDSICSEMEAGALAQVATSFQVPFVIVRSLSDVALHHDNSMEFSTYVKHASRQSSLMVRSFVQKI</sequence>
<comment type="pathway">
    <text evidence="1">Amino-acid biosynthesis; L-methionine biosynthesis via salvage pathway; S-methyl-5-thio-alpha-D-ribose 1-phosphate from S-methyl-5'-thioadenosine (hydrolase route): step 1/2.</text>
</comment>
<dbReference type="RefSeq" id="WP_022790313.1">
    <property type="nucleotide sequence ID" value="NZ_UHFX01000003.1"/>
</dbReference>
<evidence type="ECO:0000256" key="5">
    <source>
        <dbReference type="ARBA" id="ARBA00023167"/>
    </source>
</evidence>
<dbReference type="GO" id="GO:0009164">
    <property type="term" value="P:nucleoside catabolic process"/>
    <property type="evidence" value="ECO:0007669"/>
    <property type="project" value="InterPro"/>
</dbReference>
<dbReference type="UniPathway" id="UPA00904">
    <property type="reaction ID" value="UER00871"/>
</dbReference>
<dbReference type="InterPro" id="IPR035994">
    <property type="entry name" value="Nucleoside_phosphorylase_sf"/>
</dbReference>
<feature type="domain" description="Nucleoside phosphorylase" evidence="6">
    <location>
        <begin position="2"/>
        <end position="222"/>
    </location>
</feature>
<dbReference type="SUPFAM" id="SSF53167">
    <property type="entry name" value="Purine and uridine phosphorylases"/>
    <property type="match status" value="1"/>
</dbReference>
<dbReference type="PANTHER" id="PTHR46832">
    <property type="entry name" value="5'-METHYLTHIOADENOSINE/S-ADENOSYLHOMOCYSTEINE NUCLEOSIDASE"/>
    <property type="match status" value="1"/>
</dbReference>
<name>A0A380LMQ2_9FIRM</name>
<gene>
    <name evidence="7" type="primary">mtnN</name>
    <name evidence="7" type="ORF">NCTC11087_02084</name>
</gene>
<dbReference type="OrthoDB" id="9792278at2"/>
<dbReference type="GO" id="GO:0008782">
    <property type="term" value="F:adenosylhomocysteine nucleosidase activity"/>
    <property type="evidence" value="ECO:0007669"/>
    <property type="project" value="UniProtKB-EC"/>
</dbReference>
<dbReference type="NCBIfam" id="TIGR01704">
    <property type="entry name" value="MTA_SAH-Nsdase"/>
    <property type="match status" value="1"/>
</dbReference>
<dbReference type="InterPro" id="IPR000845">
    <property type="entry name" value="Nucleoside_phosphorylase_d"/>
</dbReference>
<keyword evidence="8" id="KW-1185">Reference proteome</keyword>
<evidence type="ECO:0000256" key="1">
    <source>
        <dbReference type="ARBA" id="ARBA00004945"/>
    </source>
</evidence>
<dbReference type="CDD" id="cd09008">
    <property type="entry name" value="MTAN"/>
    <property type="match status" value="1"/>
</dbReference>
<dbReference type="Pfam" id="PF01048">
    <property type="entry name" value="PNP_UDP_1"/>
    <property type="match status" value="1"/>
</dbReference>
<dbReference type="EMBL" id="UHFX01000003">
    <property type="protein sequence ID" value="SUO05148.1"/>
    <property type="molecule type" value="Genomic_DNA"/>
</dbReference>